<keyword evidence="1 2" id="KW-0694">RNA-binding</keyword>
<keyword evidence="5" id="KW-1185">Reference proteome</keyword>
<comment type="caution">
    <text evidence="4">The sequence shown here is derived from an EMBL/GenBank/DDBJ whole genome shotgun (WGS) entry which is preliminary data.</text>
</comment>
<dbReference type="AlphaFoldDB" id="A0A8J5W915"/>
<dbReference type="PANTHER" id="PTHR21245">
    <property type="entry name" value="HETEROGENEOUS NUCLEAR RIBONUCLEOPROTEIN"/>
    <property type="match status" value="1"/>
</dbReference>
<accession>A0A8J5W915</accession>
<reference evidence="4" key="2">
    <citation type="submission" date="2021-02" db="EMBL/GenBank/DDBJ databases">
        <authorList>
            <person name="Kimball J.A."/>
            <person name="Haas M.W."/>
            <person name="Macchietto M."/>
            <person name="Kono T."/>
            <person name="Duquette J."/>
            <person name="Shao M."/>
        </authorList>
    </citation>
    <scope>NUCLEOTIDE SEQUENCE</scope>
    <source>
        <tissue evidence="4">Fresh leaf tissue</tissue>
    </source>
</reference>
<organism evidence="4 5">
    <name type="scientific">Zizania palustris</name>
    <name type="common">Northern wild rice</name>
    <dbReference type="NCBI Taxonomy" id="103762"/>
    <lineage>
        <taxon>Eukaryota</taxon>
        <taxon>Viridiplantae</taxon>
        <taxon>Streptophyta</taxon>
        <taxon>Embryophyta</taxon>
        <taxon>Tracheophyta</taxon>
        <taxon>Spermatophyta</taxon>
        <taxon>Magnoliopsida</taxon>
        <taxon>Liliopsida</taxon>
        <taxon>Poales</taxon>
        <taxon>Poaceae</taxon>
        <taxon>BOP clade</taxon>
        <taxon>Oryzoideae</taxon>
        <taxon>Oryzeae</taxon>
        <taxon>Zizaniinae</taxon>
        <taxon>Zizania</taxon>
    </lineage>
</organism>
<evidence type="ECO:0000256" key="2">
    <source>
        <dbReference type="PROSITE-ProRule" id="PRU00176"/>
    </source>
</evidence>
<dbReference type="EMBL" id="JAAALK010000082">
    <property type="protein sequence ID" value="KAG8085387.1"/>
    <property type="molecule type" value="Genomic_DNA"/>
</dbReference>
<dbReference type="Proteomes" id="UP000729402">
    <property type="component" value="Unassembled WGS sequence"/>
</dbReference>
<gene>
    <name evidence="4" type="ORF">GUJ93_ZPchr0010g10109</name>
</gene>
<name>A0A8J5W915_ZIZPA</name>
<dbReference type="PROSITE" id="PS50102">
    <property type="entry name" value="RRM"/>
    <property type="match status" value="1"/>
</dbReference>
<reference evidence="4" key="1">
    <citation type="journal article" date="2021" name="bioRxiv">
        <title>Whole Genome Assembly and Annotation of Northern Wild Rice, Zizania palustris L., Supports a Whole Genome Duplication in the Zizania Genus.</title>
        <authorList>
            <person name="Haas M."/>
            <person name="Kono T."/>
            <person name="Macchietto M."/>
            <person name="Millas R."/>
            <person name="McGilp L."/>
            <person name="Shao M."/>
            <person name="Duquette J."/>
            <person name="Hirsch C.N."/>
            <person name="Kimball J."/>
        </authorList>
    </citation>
    <scope>NUCLEOTIDE SEQUENCE</scope>
    <source>
        <tissue evidence="4">Fresh leaf tissue</tissue>
    </source>
</reference>
<sequence length="96" mass="10508">MRKKNACEVLVGGLPRDAVEEDVAQALVEAGDVEEVQLVRDLVEPRFNKGLPRDAVEEDVAQALAEAGDVEEVQLVRDLVEPRFNKGFAFMPFAAA</sequence>
<evidence type="ECO:0000259" key="3">
    <source>
        <dbReference type="PROSITE" id="PS50102"/>
    </source>
</evidence>
<dbReference type="Pfam" id="PF00076">
    <property type="entry name" value="RRM_1"/>
    <property type="match status" value="1"/>
</dbReference>
<dbReference type="InterPro" id="IPR000504">
    <property type="entry name" value="RRM_dom"/>
</dbReference>
<proteinExistence type="predicted"/>
<dbReference type="GO" id="GO:0003723">
    <property type="term" value="F:RNA binding"/>
    <property type="evidence" value="ECO:0007669"/>
    <property type="project" value="UniProtKB-UniRule"/>
</dbReference>
<protein>
    <recommendedName>
        <fullName evidence="3">RRM domain-containing protein</fullName>
    </recommendedName>
</protein>
<evidence type="ECO:0000313" key="5">
    <source>
        <dbReference type="Proteomes" id="UP000729402"/>
    </source>
</evidence>
<evidence type="ECO:0000256" key="1">
    <source>
        <dbReference type="ARBA" id="ARBA00022884"/>
    </source>
</evidence>
<dbReference type="OrthoDB" id="3800936at2759"/>
<feature type="domain" description="RRM" evidence="3">
    <location>
        <begin position="44"/>
        <end position="96"/>
    </location>
</feature>
<evidence type="ECO:0000313" key="4">
    <source>
        <dbReference type="EMBL" id="KAG8085387.1"/>
    </source>
</evidence>